<evidence type="ECO:0008006" key="5">
    <source>
        <dbReference type="Google" id="ProtNLM"/>
    </source>
</evidence>
<feature type="transmembrane region" description="Helical" evidence="2">
    <location>
        <begin position="858"/>
        <end position="884"/>
    </location>
</feature>
<keyword evidence="2" id="KW-1133">Transmembrane helix</keyword>
<feature type="transmembrane region" description="Helical" evidence="2">
    <location>
        <begin position="827"/>
        <end position="846"/>
    </location>
</feature>
<dbReference type="EMBL" id="JAULSY010000019">
    <property type="protein sequence ID" value="KAK0671648.1"/>
    <property type="molecule type" value="Genomic_DNA"/>
</dbReference>
<keyword evidence="4" id="KW-1185">Reference proteome</keyword>
<dbReference type="PANTHER" id="PTHR37544">
    <property type="entry name" value="SPRAY-RELATED"/>
    <property type="match status" value="1"/>
</dbReference>
<feature type="region of interest" description="Disordered" evidence="1">
    <location>
        <begin position="106"/>
        <end position="125"/>
    </location>
</feature>
<dbReference type="AlphaFoldDB" id="A0AA39ZJ69"/>
<dbReference type="InterPro" id="IPR021840">
    <property type="entry name" value="DUF3433"/>
</dbReference>
<dbReference type="Pfam" id="PF11915">
    <property type="entry name" value="DUF3433"/>
    <property type="match status" value="2"/>
</dbReference>
<keyword evidence="2" id="KW-0472">Membrane</keyword>
<evidence type="ECO:0000256" key="1">
    <source>
        <dbReference type="SAM" id="MobiDB-lite"/>
    </source>
</evidence>
<comment type="caution">
    <text evidence="3">The sequence shown here is derived from an EMBL/GenBank/DDBJ whole genome shotgun (WGS) entry which is preliminary data.</text>
</comment>
<accession>A0AA39ZJ69</accession>
<name>A0AA39ZJ69_9PEZI</name>
<feature type="region of interest" description="Disordered" evidence="1">
    <location>
        <begin position="1"/>
        <end position="31"/>
    </location>
</feature>
<feature type="compositionally biased region" description="Polar residues" evidence="1">
    <location>
        <begin position="1"/>
        <end position="29"/>
    </location>
</feature>
<feature type="compositionally biased region" description="Polar residues" evidence="1">
    <location>
        <begin position="112"/>
        <end position="122"/>
    </location>
</feature>
<feature type="transmembrane region" description="Helical" evidence="2">
    <location>
        <begin position="74"/>
        <end position="97"/>
    </location>
</feature>
<dbReference type="PANTHER" id="PTHR37544:SF3">
    <property type="entry name" value="SPRAY"/>
    <property type="match status" value="1"/>
</dbReference>
<organism evidence="3 4">
    <name type="scientific">Cercophora samala</name>
    <dbReference type="NCBI Taxonomy" id="330535"/>
    <lineage>
        <taxon>Eukaryota</taxon>
        <taxon>Fungi</taxon>
        <taxon>Dikarya</taxon>
        <taxon>Ascomycota</taxon>
        <taxon>Pezizomycotina</taxon>
        <taxon>Sordariomycetes</taxon>
        <taxon>Sordariomycetidae</taxon>
        <taxon>Sordariales</taxon>
        <taxon>Lasiosphaeriaceae</taxon>
        <taxon>Cercophora</taxon>
    </lineage>
</organism>
<feature type="transmembrane region" description="Helical" evidence="2">
    <location>
        <begin position="464"/>
        <end position="482"/>
    </location>
</feature>
<evidence type="ECO:0000313" key="3">
    <source>
        <dbReference type="EMBL" id="KAK0671648.1"/>
    </source>
</evidence>
<protein>
    <recommendedName>
        <fullName evidence="5">Zonadhesin</fullName>
    </recommendedName>
</protein>
<dbReference type="Proteomes" id="UP001174997">
    <property type="component" value="Unassembled WGS sequence"/>
</dbReference>
<evidence type="ECO:0000313" key="4">
    <source>
        <dbReference type="Proteomes" id="UP001174997"/>
    </source>
</evidence>
<keyword evidence="2" id="KW-0812">Transmembrane</keyword>
<sequence>MFQDPSHQSWRTGDTPVSLTQPSPLSQAGSWRDYERDFMPEMRAKPANMAPRRMASLRRIAPPDYKPAPLRRSFLVILIVLLLVCIVLLECACQFLPTEQDRRIIPEPKPSPMSNVNSTPTDIESPLLLKPRLPLSRRLLQNATLDDERNNAPANSPENAPAVVAPIATSTSLPDPPLESEPPQDSFAEIGTITVVPSPTATATTDDAGSQTRESAFADLGTVTVTLSPPPATTTLPGATLPSSNFAEIGTQTLISTKTDPDNPFIGDSGNFGQDGAQTITEAAPDANPAGFIGIVLPSTTLDEVVSTVTKETTITGVAATTTVIGVTTESGLVLSFTETRTVDQVVTLVPSPTTIFNVVTAVSPSFVTVSVKILTDEDGTPTATVVNTPPPVFSPDVVTVTDSRGVPTLTVTTNVPVPPRTKVVTNFQGVPTATVTEFPTVPTDGPEKTQAEVSVYFISRAQYFVGFFLPTILAVMLTIPIRMIDMAAKQYQPWHALTQRMGVSAEESLCLRTSGLHGIVSSFKAMATGQMLMVLTTLLTVASVFLVPLSSEAVALKLHGACSPTNFNGCAMTLGVFLGPARATTALLSFMVVLLILILMVLRKWRTGVAANPWTIAGMGSLATNRETRAAFCSLPPDKGKGLSHSKLVSGFGDRTFRLGHFFNHYGIPEYGIMASRANVTIVRPDRPDTASTGITSPQHELLGGQNSNAKAERHLPFLMLSYSGRIAFLLPLTGIMVVVLYYNNTGGDTGFERFMSTQNFGVRSLFTLMGVGITLFWSAFFTSLAILSPYQLMSQSPRPAHQSITLSPPMNAFSGIYSAIKRRHIFLIVVAFVAILSEFLPILLNNVPFRVTQTWVASRVCTWLAVAIMAIMWIVVAASFFIKWPHMPVDPSTIGGAMYYVCDSWMLWSLEGLSQVPKKERDRKVREMAMQYAFGNIVGQSGKKRVGVDGVKEFA</sequence>
<proteinExistence type="predicted"/>
<feature type="transmembrane region" description="Helical" evidence="2">
    <location>
        <begin position="724"/>
        <end position="744"/>
    </location>
</feature>
<reference evidence="3" key="1">
    <citation type="submission" date="2023-06" db="EMBL/GenBank/DDBJ databases">
        <title>Genome-scale phylogeny and comparative genomics of the fungal order Sordariales.</title>
        <authorList>
            <consortium name="Lawrence Berkeley National Laboratory"/>
            <person name="Hensen N."/>
            <person name="Bonometti L."/>
            <person name="Westerberg I."/>
            <person name="Brannstrom I.O."/>
            <person name="Guillou S."/>
            <person name="Cros-Aarteil S."/>
            <person name="Calhoun S."/>
            <person name="Haridas S."/>
            <person name="Kuo A."/>
            <person name="Mondo S."/>
            <person name="Pangilinan J."/>
            <person name="Riley R."/>
            <person name="Labutti K."/>
            <person name="Andreopoulos B."/>
            <person name="Lipzen A."/>
            <person name="Chen C."/>
            <person name="Yanf M."/>
            <person name="Daum C."/>
            <person name="Ng V."/>
            <person name="Clum A."/>
            <person name="Steindorff A."/>
            <person name="Ohm R."/>
            <person name="Martin F."/>
            <person name="Silar P."/>
            <person name="Natvig D."/>
            <person name="Lalanne C."/>
            <person name="Gautier V."/>
            <person name="Ament-Velasquez S.L."/>
            <person name="Kruys A."/>
            <person name="Hutchinson M.I."/>
            <person name="Powell A.J."/>
            <person name="Barry K."/>
            <person name="Miller A.N."/>
            <person name="Grigoriev I.V."/>
            <person name="Debuchy R."/>
            <person name="Gladieux P."/>
            <person name="Thoren M.H."/>
            <person name="Johannesson H."/>
        </authorList>
    </citation>
    <scope>NUCLEOTIDE SEQUENCE</scope>
    <source>
        <strain evidence="3">CBS 307.81</strain>
    </source>
</reference>
<evidence type="ECO:0000256" key="2">
    <source>
        <dbReference type="SAM" id="Phobius"/>
    </source>
</evidence>
<feature type="transmembrane region" description="Helical" evidence="2">
    <location>
        <begin position="584"/>
        <end position="603"/>
    </location>
</feature>
<feature type="transmembrane region" description="Helical" evidence="2">
    <location>
        <begin position="764"/>
        <end position="789"/>
    </location>
</feature>
<feature type="transmembrane region" description="Helical" evidence="2">
    <location>
        <begin position="532"/>
        <end position="550"/>
    </location>
</feature>
<gene>
    <name evidence="3" type="ORF">QBC41DRAFT_48689</name>
</gene>